<reference evidence="2 3" key="1">
    <citation type="submission" date="2010-08" db="EMBL/GenBank/DDBJ databases">
        <title>The draft genome of Desulfovibrio fructosovorans JJ.</title>
        <authorList>
            <consortium name="US DOE Joint Genome Institute (JGI-PGF)"/>
            <person name="Lucas S."/>
            <person name="Copeland A."/>
            <person name="Lapidus A."/>
            <person name="Cheng J.-F."/>
            <person name="Bruce D."/>
            <person name="Goodwin L."/>
            <person name="Pitluck S."/>
            <person name="Land M.L."/>
            <person name="Hauser L."/>
            <person name="Chang Y.-J."/>
            <person name="Jeffries C."/>
            <person name="Wall J.D."/>
            <person name="Stahl D.A."/>
            <person name="Arkin A.P."/>
            <person name="Dehal P."/>
            <person name="Stolyar S.M."/>
            <person name="Hazen T.C."/>
            <person name="Woyke T.J."/>
        </authorList>
    </citation>
    <scope>NUCLEOTIDE SEQUENCE [LARGE SCALE GENOMIC DNA]</scope>
    <source>
        <strain evidence="2 3">JJ</strain>
    </source>
</reference>
<name>E1JY34_SOLFR</name>
<keyword evidence="1" id="KW-0732">Signal</keyword>
<dbReference type="AlphaFoldDB" id="E1JY34"/>
<protein>
    <submittedName>
        <fullName evidence="2">Uncharacterized protein</fullName>
    </submittedName>
</protein>
<keyword evidence="3" id="KW-1185">Reference proteome</keyword>
<sequence length="118" mass="12772" precursor="true">MSRYPCRPRPFPALLALLTAMALCAATAMAGVITVKDNTYSLDGGRPVTGAWEVAEKIAVGKDVAIVVMEDKANPTTIQILLQLLESLHVPTLLTKRADFKPLVDRGVLKPTRTPTYP</sequence>
<dbReference type="EMBL" id="AECZ01000016">
    <property type="protein sequence ID" value="EFL50772.1"/>
    <property type="molecule type" value="Genomic_DNA"/>
</dbReference>
<comment type="caution">
    <text evidence="2">The sequence shown here is derived from an EMBL/GenBank/DDBJ whole genome shotgun (WGS) entry which is preliminary data.</text>
</comment>
<organism evidence="2 3">
    <name type="scientific">Solidesulfovibrio fructosivorans JJ]</name>
    <dbReference type="NCBI Taxonomy" id="596151"/>
    <lineage>
        <taxon>Bacteria</taxon>
        <taxon>Pseudomonadati</taxon>
        <taxon>Thermodesulfobacteriota</taxon>
        <taxon>Desulfovibrionia</taxon>
        <taxon>Desulfovibrionales</taxon>
        <taxon>Desulfovibrionaceae</taxon>
        <taxon>Solidesulfovibrio</taxon>
    </lineage>
</organism>
<evidence type="ECO:0000313" key="2">
    <source>
        <dbReference type="EMBL" id="EFL50772.1"/>
    </source>
</evidence>
<evidence type="ECO:0000313" key="3">
    <source>
        <dbReference type="Proteomes" id="UP000006250"/>
    </source>
</evidence>
<proteinExistence type="predicted"/>
<dbReference type="RefSeq" id="WP_005994392.1">
    <property type="nucleotide sequence ID" value="NZ_AECZ01000016.1"/>
</dbReference>
<gene>
    <name evidence="2" type="ORF">DesfrDRAFT_2533</name>
</gene>
<accession>E1JY34</accession>
<evidence type="ECO:0000256" key="1">
    <source>
        <dbReference type="SAM" id="SignalP"/>
    </source>
</evidence>
<feature type="chain" id="PRO_5003148232" evidence="1">
    <location>
        <begin position="31"/>
        <end position="118"/>
    </location>
</feature>
<feature type="signal peptide" evidence="1">
    <location>
        <begin position="1"/>
        <end position="30"/>
    </location>
</feature>
<dbReference type="eggNOG" id="ENOG503180A">
    <property type="taxonomic scope" value="Bacteria"/>
</dbReference>
<dbReference type="Proteomes" id="UP000006250">
    <property type="component" value="Unassembled WGS sequence"/>
</dbReference>